<evidence type="ECO:0000259" key="1">
    <source>
        <dbReference type="Pfam" id="PF03167"/>
    </source>
</evidence>
<dbReference type="Gene3D" id="3.40.470.10">
    <property type="entry name" value="Uracil-DNA glycosylase-like domain"/>
    <property type="match status" value="1"/>
</dbReference>
<dbReference type="InterPro" id="IPR036895">
    <property type="entry name" value="Uracil-DNA_glycosylase-like_sf"/>
</dbReference>
<dbReference type="Proteomes" id="UP000178186">
    <property type="component" value="Unassembled WGS sequence"/>
</dbReference>
<organism evidence="2 3">
    <name type="scientific">Candidatus Ryanbacteria bacterium RIFCSPLOWO2_02_FULL_45_11c</name>
    <dbReference type="NCBI Taxonomy" id="1802128"/>
    <lineage>
        <taxon>Bacteria</taxon>
        <taxon>Candidatus Ryaniibacteriota</taxon>
    </lineage>
</organism>
<evidence type="ECO:0000313" key="2">
    <source>
        <dbReference type="EMBL" id="OGZ56166.1"/>
    </source>
</evidence>
<dbReference type="CDD" id="cd19375">
    <property type="entry name" value="UDG-F3-like_SMUG2"/>
    <property type="match status" value="1"/>
</dbReference>
<dbReference type="SUPFAM" id="SSF52141">
    <property type="entry name" value="Uracil-DNA glycosylase-like"/>
    <property type="match status" value="1"/>
</dbReference>
<comment type="caution">
    <text evidence="2">The sequence shown here is derived from an EMBL/GenBank/DDBJ whole genome shotgun (WGS) entry which is preliminary data.</text>
</comment>
<dbReference type="EMBL" id="MHNY01000019">
    <property type="protein sequence ID" value="OGZ56166.1"/>
    <property type="molecule type" value="Genomic_DNA"/>
</dbReference>
<sequence length="229" mass="26711">MPTVTFAEKALHFYMGLREPNNIQNGISVIYPHKSKEVRDHLKLFLNTFFSDTRKRVFVLGINPGRFGSGITGIPFTDPVALERFCGINNTFLKRREMSSEFMYTFIDEWGGADAFYHDFFLSAVSPIGFVRYGANYNYYDDKELLRITKPFIVHTLQQQCSFGARDTVILLGIGKNQKKFIELNSEFGFFKNVFALEHPRFIMQYRRKSLKDYLKKYHEVFSQALRAS</sequence>
<reference evidence="2 3" key="1">
    <citation type="journal article" date="2016" name="Nat. Commun.">
        <title>Thousands of microbial genomes shed light on interconnected biogeochemical processes in an aquifer system.</title>
        <authorList>
            <person name="Anantharaman K."/>
            <person name="Brown C.T."/>
            <person name="Hug L.A."/>
            <person name="Sharon I."/>
            <person name="Castelle C.J."/>
            <person name="Probst A.J."/>
            <person name="Thomas B.C."/>
            <person name="Singh A."/>
            <person name="Wilkins M.J."/>
            <person name="Karaoz U."/>
            <person name="Brodie E.L."/>
            <person name="Williams K.H."/>
            <person name="Hubbard S.S."/>
            <person name="Banfield J.F."/>
        </authorList>
    </citation>
    <scope>NUCLEOTIDE SEQUENCE [LARGE SCALE GENOMIC DNA]</scope>
</reference>
<dbReference type="InterPro" id="IPR032579">
    <property type="entry name" value="Phe_SMUG2-like"/>
</dbReference>
<dbReference type="Pfam" id="PF03167">
    <property type="entry name" value="UDG"/>
    <property type="match status" value="1"/>
</dbReference>
<accession>A0A1G2H105</accession>
<dbReference type="InterPro" id="IPR005122">
    <property type="entry name" value="Uracil-DNA_glycosylase-like"/>
</dbReference>
<dbReference type="STRING" id="1802128.A3H64_00370"/>
<evidence type="ECO:0000313" key="3">
    <source>
        <dbReference type="Proteomes" id="UP000178186"/>
    </source>
</evidence>
<proteinExistence type="predicted"/>
<name>A0A1G2H105_9BACT</name>
<feature type="domain" description="Uracil-DNA glycosylase-like" evidence="1">
    <location>
        <begin position="52"/>
        <end position="219"/>
    </location>
</feature>
<dbReference type="AlphaFoldDB" id="A0A1G2H105"/>
<protein>
    <recommendedName>
        <fullName evidence="1">Uracil-DNA glycosylase-like domain-containing protein</fullName>
    </recommendedName>
</protein>
<gene>
    <name evidence="2" type="ORF">A3H64_00370</name>
</gene>